<reference evidence="3 4" key="1">
    <citation type="submission" date="2018-06" db="EMBL/GenBank/DDBJ databases">
        <authorList>
            <consortium name="Pathogen Informatics"/>
            <person name="Doyle S."/>
        </authorList>
    </citation>
    <scope>NUCLEOTIDE SEQUENCE [LARGE SCALE GENOMIC DNA]</scope>
    <source>
        <strain evidence="2 3">NCTC11685</strain>
        <strain evidence="1 4">NCTC11694</strain>
    </source>
</reference>
<dbReference type="Proteomes" id="UP000254863">
    <property type="component" value="Unassembled WGS sequence"/>
</dbReference>
<dbReference type="EMBL" id="UGMS01000002">
    <property type="protein sequence ID" value="STW72609.1"/>
    <property type="molecule type" value="Genomic_DNA"/>
</dbReference>
<dbReference type="Proteomes" id="UP000255050">
    <property type="component" value="Unassembled WGS sequence"/>
</dbReference>
<protein>
    <submittedName>
        <fullName evidence="2">Uncharacterized protein</fullName>
    </submittedName>
</protein>
<organism evidence="2 3">
    <name type="scientific">Klebsiella michiganensis</name>
    <dbReference type="NCBI Taxonomy" id="1134687"/>
    <lineage>
        <taxon>Bacteria</taxon>
        <taxon>Pseudomonadati</taxon>
        <taxon>Pseudomonadota</taxon>
        <taxon>Gammaproteobacteria</taxon>
        <taxon>Enterobacterales</taxon>
        <taxon>Enterobacteriaceae</taxon>
        <taxon>Klebsiella/Raoultella group</taxon>
        <taxon>Klebsiella</taxon>
    </lineage>
</organism>
<dbReference type="EMBL" id="UGJR01000002">
    <property type="protein sequence ID" value="STR44281.1"/>
    <property type="molecule type" value="Genomic_DNA"/>
</dbReference>
<comment type="caution">
    <text evidence="2">The sequence shown here is derived from an EMBL/GenBank/DDBJ whole genome shotgun (WGS) entry which is preliminary data.</text>
</comment>
<proteinExistence type="predicted"/>
<gene>
    <name evidence="2" type="ORF">NCTC11685_05705</name>
    <name evidence="1" type="ORF">NCTC11694_05583</name>
</gene>
<evidence type="ECO:0000313" key="4">
    <source>
        <dbReference type="Proteomes" id="UP000255050"/>
    </source>
</evidence>
<dbReference type="AlphaFoldDB" id="A0A7H4PJ32"/>
<accession>A0A7H4PJ32</accession>
<sequence>MMRFHFLIPLALLRECFFNNPRSISRRYVSHRLHCQKSFSLLANLRGKGVFLYRWLGTVLLPGRRKHRLNTPLQSA</sequence>
<evidence type="ECO:0000313" key="2">
    <source>
        <dbReference type="EMBL" id="STW72609.1"/>
    </source>
</evidence>
<name>A0A7H4PJ32_9ENTR</name>
<evidence type="ECO:0000313" key="3">
    <source>
        <dbReference type="Proteomes" id="UP000254863"/>
    </source>
</evidence>
<evidence type="ECO:0000313" key="1">
    <source>
        <dbReference type="EMBL" id="STR44281.1"/>
    </source>
</evidence>